<gene>
    <name evidence="2" type="ORF">DKG74_12260</name>
</gene>
<keyword evidence="3" id="KW-1185">Reference proteome</keyword>
<organism evidence="2 3">
    <name type="scientific">Zavarzinia aquatilis</name>
    <dbReference type="NCBI Taxonomy" id="2211142"/>
    <lineage>
        <taxon>Bacteria</taxon>
        <taxon>Pseudomonadati</taxon>
        <taxon>Pseudomonadota</taxon>
        <taxon>Alphaproteobacteria</taxon>
        <taxon>Rhodospirillales</taxon>
        <taxon>Zavarziniaceae</taxon>
        <taxon>Zavarzinia</taxon>
    </lineage>
</organism>
<evidence type="ECO:0000313" key="3">
    <source>
        <dbReference type="Proteomes" id="UP000245461"/>
    </source>
</evidence>
<evidence type="ECO:0000256" key="1">
    <source>
        <dbReference type="SAM" id="MobiDB-lite"/>
    </source>
</evidence>
<comment type="caution">
    <text evidence="2">The sequence shown here is derived from an EMBL/GenBank/DDBJ whole genome shotgun (WGS) entry which is preliminary data.</text>
</comment>
<name>A0A317E8V4_9PROT</name>
<dbReference type="RefSeq" id="WP_109906139.1">
    <property type="nucleotide sequence ID" value="NZ_QGLE01000006.1"/>
</dbReference>
<accession>A0A317E8V4</accession>
<feature type="region of interest" description="Disordered" evidence="1">
    <location>
        <begin position="77"/>
        <end position="97"/>
    </location>
</feature>
<reference evidence="2 3" key="1">
    <citation type="submission" date="2018-05" db="EMBL/GenBank/DDBJ databases">
        <title>Zavarzinia sp. HR-AS.</title>
        <authorList>
            <person name="Lee Y."/>
            <person name="Jeon C.O."/>
        </authorList>
    </citation>
    <scope>NUCLEOTIDE SEQUENCE [LARGE SCALE GENOMIC DNA]</scope>
    <source>
        <strain evidence="2 3">HR-AS</strain>
    </source>
</reference>
<evidence type="ECO:0000313" key="2">
    <source>
        <dbReference type="EMBL" id="PWR22636.1"/>
    </source>
</evidence>
<dbReference type="Proteomes" id="UP000245461">
    <property type="component" value="Unassembled WGS sequence"/>
</dbReference>
<dbReference type="OrthoDB" id="8396229at2"/>
<sequence length="97" mass="10322">MADKIPALRLNTIGQLVENGYALRLDCVSCAEGADVDLEALIRQLGADFTLPELRRHAACPRCGGAVTLSMRLAAAGPKPAGHPMAIRLRPPAPPRR</sequence>
<dbReference type="AlphaFoldDB" id="A0A317E8V4"/>
<dbReference type="EMBL" id="QGLE01000006">
    <property type="protein sequence ID" value="PWR22636.1"/>
    <property type="molecule type" value="Genomic_DNA"/>
</dbReference>
<protein>
    <submittedName>
        <fullName evidence="2">Uncharacterized protein</fullName>
    </submittedName>
</protein>
<proteinExistence type="predicted"/>